<accession>A0A021VQ73</accession>
<keyword evidence="4" id="KW-1185">Reference proteome</keyword>
<evidence type="ECO:0000313" key="4">
    <source>
        <dbReference type="Proteomes" id="UP000019753"/>
    </source>
</evidence>
<dbReference type="Proteomes" id="UP000019753">
    <property type="component" value="Unassembled WGS sequence"/>
</dbReference>
<feature type="region of interest" description="Disordered" evidence="2">
    <location>
        <begin position="337"/>
        <end position="381"/>
    </location>
</feature>
<dbReference type="Pfam" id="PF11382">
    <property type="entry name" value="MctB"/>
    <property type="match status" value="1"/>
</dbReference>
<evidence type="ECO:0008006" key="5">
    <source>
        <dbReference type="Google" id="ProtNLM"/>
    </source>
</evidence>
<organism evidence="3 4">
    <name type="scientific">Actinotalea ferrariae CF5-4</name>
    <dbReference type="NCBI Taxonomy" id="948458"/>
    <lineage>
        <taxon>Bacteria</taxon>
        <taxon>Bacillati</taxon>
        <taxon>Actinomycetota</taxon>
        <taxon>Actinomycetes</taxon>
        <taxon>Micrococcales</taxon>
        <taxon>Cellulomonadaceae</taxon>
        <taxon>Actinotalea</taxon>
    </lineage>
</organism>
<dbReference type="AlphaFoldDB" id="A0A021VQ73"/>
<reference evidence="3 4" key="1">
    <citation type="submission" date="2014-01" db="EMBL/GenBank/DDBJ databases">
        <title>Actinotalea ferrariae CF5-4.</title>
        <authorList>
            <person name="Chen F."/>
            <person name="Li Y."/>
            <person name="Wang G."/>
        </authorList>
    </citation>
    <scope>NUCLEOTIDE SEQUENCE [LARGE SCALE GENOMIC DNA]</scope>
    <source>
        <strain evidence="3 4">CF5-4</strain>
    </source>
</reference>
<dbReference type="OrthoDB" id="4350157at2"/>
<dbReference type="InterPro" id="IPR021522">
    <property type="entry name" value="MctB"/>
</dbReference>
<evidence type="ECO:0000256" key="2">
    <source>
        <dbReference type="SAM" id="MobiDB-lite"/>
    </source>
</evidence>
<gene>
    <name evidence="3" type="ORF">N866_01450</name>
</gene>
<dbReference type="RefSeq" id="WP_052022897.1">
    <property type="nucleotide sequence ID" value="NZ_AXCW01000104.1"/>
</dbReference>
<feature type="compositionally biased region" description="Low complexity" evidence="2">
    <location>
        <begin position="360"/>
        <end position="381"/>
    </location>
</feature>
<proteinExistence type="predicted"/>
<evidence type="ECO:0000313" key="3">
    <source>
        <dbReference type="EMBL" id="EYR63324.1"/>
    </source>
</evidence>
<dbReference type="GO" id="GO:0016020">
    <property type="term" value="C:membrane"/>
    <property type="evidence" value="ECO:0007669"/>
    <property type="project" value="InterPro"/>
</dbReference>
<sequence>MIDFRYHLVSLISVFLALAVGIALGAGPLEESIGNTLTGQVDQLREERADLRSRLEQAETDLARSQAALEDVSGDLLADVLGERRVAVVEIAEVEPEIREAVVARLEEAGATVTGTVRVTDAWTDPDQLAFRQSLAGQLVEYLDPQPADDAGTGTELAEALAQGLTAARPEDPDVLTESAAVALELLREGGLVTFDPAITAPADAVVVLAGPTVSAVQVAEEQAAQESAAPEVVEEREELLEGLLGAAQQISVAVQQRSAGAVVAGGDLVEPSLVQRLRADEETVGLVSTVESVQRVSGQVAVPLALAARISGTVGHYGTGESATDLMPPRVVLPPVVRVPEEPPAPPAQTDAEGDGDAEGATGEDATTTDTTDTTGDGEG</sequence>
<feature type="coiled-coil region" evidence="1">
    <location>
        <begin position="34"/>
        <end position="75"/>
    </location>
</feature>
<name>A0A021VQ73_9CELL</name>
<dbReference type="GO" id="GO:0055070">
    <property type="term" value="P:copper ion homeostasis"/>
    <property type="evidence" value="ECO:0007669"/>
    <property type="project" value="InterPro"/>
</dbReference>
<comment type="caution">
    <text evidence="3">The sequence shown here is derived from an EMBL/GenBank/DDBJ whole genome shotgun (WGS) entry which is preliminary data.</text>
</comment>
<protein>
    <recommendedName>
        <fullName evidence="5">Copper transporter</fullName>
    </recommendedName>
</protein>
<dbReference type="EMBL" id="AXCW01000104">
    <property type="protein sequence ID" value="EYR63324.1"/>
    <property type="molecule type" value="Genomic_DNA"/>
</dbReference>
<keyword evidence="1" id="KW-0175">Coiled coil</keyword>
<evidence type="ECO:0000256" key="1">
    <source>
        <dbReference type="SAM" id="Coils"/>
    </source>
</evidence>